<feature type="binding site" evidence="8">
    <location>
        <position position="258"/>
    </location>
    <ligand>
        <name>(6S)-NADPHX</name>
        <dbReference type="ChEBI" id="CHEBI:64076"/>
    </ligand>
</feature>
<comment type="catalytic activity">
    <reaction evidence="7 8">
        <text>(6S)-NADPHX + ATP = ADP + phosphate + NADPH + H(+)</text>
        <dbReference type="Rhea" id="RHEA:32231"/>
        <dbReference type="ChEBI" id="CHEBI:15378"/>
        <dbReference type="ChEBI" id="CHEBI:30616"/>
        <dbReference type="ChEBI" id="CHEBI:43474"/>
        <dbReference type="ChEBI" id="CHEBI:57783"/>
        <dbReference type="ChEBI" id="CHEBI:64076"/>
        <dbReference type="ChEBI" id="CHEBI:456216"/>
        <dbReference type="EC" id="4.2.1.93"/>
    </reaction>
</comment>
<evidence type="ECO:0000256" key="3">
    <source>
        <dbReference type="ARBA" id="ARBA00022840"/>
    </source>
</evidence>
<keyword evidence="5 8" id="KW-0520">NAD</keyword>
<dbReference type="HAMAP" id="MF_01965">
    <property type="entry name" value="NADHX_dehydratase"/>
    <property type="match status" value="1"/>
</dbReference>
<dbReference type="GO" id="GO:0046496">
    <property type="term" value="P:nicotinamide nucleotide metabolic process"/>
    <property type="evidence" value="ECO:0007669"/>
    <property type="project" value="UniProtKB-UniRule"/>
</dbReference>
<organism evidence="10 11">
    <name type="scientific">Leptotrombidium deliense</name>
    <dbReference type="NCBI Taxonomy" id="299467"/>
    <lineage>
        <taxon>Eukaryota</taxon>
        <taxon>Metazoa</taxon>
        <taxon>Ecdysozoa</taxon>
        <taxon>Arthropoda</taxon>
        <taxon>Chelicerata</taxon>
        <taxon>Arachnida</taxon>
        <taxon>Acari</taxon>
        <taxon>Acariformes</taxon>
        <taxon>Trombidiformes</taxon>
        <taxon>Prostigmata</taxon>
        <taxon>Anystina</taxon>
        <taxon>Parasitengona</taxon>
        <taxon>Trombiculoidea</taxon>
        <taxon>Trombiculidae</taxon>
        <taxon>Leptotrombidium</taxon>
    </lineage>
</organism>
<evidence type="ECO:0000256" key="8">
    <source>
        <dbReference type="HAMAP-Rule" id="MF_03157"/>
    </source>
</evidence>
<dbReference type="Pfam" id="PF01256">
    <property type="entry name" value="Carb_kinase"/>
    <property type="match status" value="1"/>
</dbReference>
<dbReference type="PANTHER" id="PTHR12592:SF0">
    <property type="entry name" value="ATP-DEPENDENT (S)-NAD(P)H-HYDRATE DEHYDRATASE"/>
    <property type="match status" value="1"/>
</dbReference>
<dbReference type="Proteomes" id="UP000288716">
    <property type="component" value="Unassembled WGS sequence"/>
</dbReference>
<dbReference type="EC" id="4.2.1.93" evidence="8"/>
<dbReference type="PANTHER" id="PTHR12592">
    <property type="entry name" value="ATP-DEPENDENT (S)-NAD(P)H-HYDRATE DEHYDRATASE FAMILY MEMBER"/>
    <property type="match status" value="1"/>
</dbReference>
<evidence type="ECO:0000256" key="6">
    <source>
        <dbReference type="ARBA" id="ARBA00023239"/>
    </source>
</evidence>
<dbReference type="SUPFAM" id="SSF53613">
    <property type="entry name" value="Ribokinase-like"/>
    <property type="match status" value="1"/>
</dbReference>
<dbReference type="GO" id="GO:0005524">
    <property type="term" value="F:ATP binding"/>
    <property type="evidence" value="ECO:0007669"/>
    <property type="project" value="UniProtKB-KW"/>
</dbReference>
<keyword evidence="3 8" id="KW-0067">ATP-binding</keyword>
<evidence type="ECO:0000256" key="1">
    <source>
        <dbReference type="ARBA" id="ARBA00022553"/>
    </source>
</evidence>
<evidence type="ECO:0000256" key="4">
    <source>
        <dbReference type="ARBA" id="ARBA00022857"/>
    </source>
</evidence>
<sequence>MKTNRDGCRNSRLRCFHINRVMTEMTTDEKTEEFDLKHQLICSIIPELSFDAHKGTNGRIAVIGGSREYTGAPYFAAYSALRLGCDLIYVFCTKDAAPVIKSYSPELMVYPLLDSSNALEEISMILPKMHSVVIGPGLGRNESLLSTVGGIINKVKDMDLPMILDADSLHFICKCPDIVRGYQKAILTPNAAEFDRLYATVYNSDHQQDPLEAVNSLCKTLGGITIIRKGREDIISDGNISVTCKEEGSARRCGGQGDLLSGFLGTFAYWSQKAFARAEKELNAEKYSANVIAGLAACMLTRRCNRLAFAKLGRHMTTSDMIKEIKEAFTRLFPVV</sequence>
<keyword evidence="1 8" id="KW-0597">Phosphoprotein</keyword>
<evidence type="ECO:0000313" key="10">
    <source>
        <dbReference type="EMBL" id="RWS31144.1"/>
    </source>
</evidence>
<keyword evidence="11" id="KW-1185">Reference proteome</keyword>
<name>A0A443SUH0_9ACAR</name>
<comment type="function">
    <text evidence="8">Catalyzes the dehydration of the S-form of NAD(P)HX at the expense of ATP, which is converted to ADP. Together with NAD(P)HX epimerase, which catalyzes the epimerization of the S- and R-forms, the enzyme allows the repair of both epimers of NAD(P)HX, a damaged form of NAD(P)H that is a result of enzymatic or heat-dependent hydration.</text>
</comment>
<reference evidence="10 11" key="1">
    <citation type="journal article" date="2018" name="Gigascience">
        <title>Genomes of trombidid mites reveal novel predicted allergens and laterally-transferred genes associated with secondary metabolism.</title>
        <authorList>
            <person name="Dong X."/>
            <person name="Chaisiri K."/>
            <person name="Xia D."/>
            <person name="Armstrong S.D."/>
            <person name="Fang Y."/>
            <person name="Donnelly M.J."/>
            <person name="Kadowaki T."/>
            <person name="McGarry J.W."/>
            <person name="Darby A.C."/>
            <person name="Makepeace B.L."/>
        </authorList>
    </citation>
    <scope>NUCLEOTIDE SEQUENCE [LARGE SCALE GENOMIC DNA]</scope>
    <source>
        <strain evidence="10">UoL-UT</strain>
    </source>
</reference>
<feature type="domain" description="YjeF C-terminal" evidence="9">
    <location>
        <begin position="37"/>
        <end position="332"/>
    </location>
</feature>
<accession>A0A443SUH0</accession>
<keyword evidence="4" id="KW-0521">NADP</keyword>
<feature type="binding site" evidence="8">
    <location>
        <begin position="190"/>
        <end position="196"/>
    </location>
    <ligand>
        <name>(6S)-NADPHX</name>
        <dbReference type="ChEBI" id="CHEBI:64076"/>
    </ligand>
</feature>
<dbReference type="GO" id="GO:0047453">
    <property type="term" value="F:ATP-dependent NAD(P)H-hydrate dehydratase activity"/>
    <property type="evidence" value="ECO:0007669"/>
    <property type="project" value="UniProtKB-UniRule"/>
</dbReference>
<feature type="binding site" evidence="8">
    <location>
        <begin position="248"/>
        <end position="257"/>
    </location>
    <ligand>
        <name>ATP</name>
        <dbReference type="ChEBI" id="CHEBI:30616"/>
    </ligand>
</feature>
<dbReference type="InterPro" id="IPR017953">
    <property type="entry name" value="Carbohydrate_kinase_pred_CS"/>
</dbReference>
<keyword evidence="6 8" id="KW-0456">Lyase</keyword>
<dbReference type="InterPro" id="IPR000631">
    <property type="entry name" value="CARKD"/>
</dbReference>
<dbReference type="FunFam" id="3.40.1190.20:FF:000023">
    <property type="entry name" value="ATP-dependent (S)-NAD(P)H-hydrate dehydratase"/>
    <property type="match status" value="1"/>
</dbReference>
<evidence type="ECO:0000313" key="11">
    <source>
        <dbReference type="Proteomes" id="UP000288716"/>
    </source>
</evidence>
<keyword evidence="2 8" id="KW-0547">Nucleotide-binding</keyword>
<dbReference type="EMBL" id="NCKV01000260">
    <property type="protein sequence ID" value="RWS31144.1"/>
    <property type="molecule type" value="Genomic_DNA"/>
</dbReference>
<feature type="binding site" evidence="8">
    <location>
        <position position="137"/>
    </location>
    <ligand>
        <name>(6S)-NADPHX</name>
        <dbReference type="ChEBI" id="CHEBI:64076"/>
    </ligand>
</feature>
<dbReference type="NCBIfam" id="TIGR00196">
    <property type="entry name" value="yjeF_cterm"/>
    <property type="match status" value="1"/>
</dbReference>
<comment type="caution">
    <text evidence="10">The sequence shown here is derived from an EMBL/GenBank/DDBJ whole genome shotgun (WGS) entry which is preliminary data.</text>
</comment>
<evidence type="ECO:0000256" key="2">
    <source>
        <dbReference type="ARBA" id="ARBA00022741"/>
    </source>
</evidence>
<evidence type="ECO:0000259" key="9">
    <source>
        <dbReference type="PROSITE" id="PS51383"/>
    </source>
</evidence>
<dbReference type="PROSITE" id="PS01049">
    <property type="entry name" value="YJEF_C_1"/>
    <property type="match status" value="1"/>
</dbReference>
<dbReference type="CDD" id="cd01171">
    <property type="entry name" value="YXKO-related"/>
    <property type="match status" value="1"/>
</dbReference>
<dbReference type="InterPro" id="IPR029056">
    <property type="entry name" value="Ribokinase-like"/>
</dbReference>
<gene>
    <name evidence="10" type="ORF">B4U80_00696</name>
</gene>
<comment type="cofactor">
    <cofactor evidence="8">
        <name>Mg(2+)</name>
        <dbReference type="ChEBI" id="CHEBI:18420"/>
    </cofactor>
</comment>
<dbReference type="PROSITE" id="PS51383">
    <property type="entry name" value="YJEF_C_3"/>
    <property type="match status" value="1"/>
</dbReference>
<dbReference type="Gene3D" id="3.40.1190.20">
    <property type="match status" value="1"/>
</dbReference>
<protein>
    <recommendedName>
        <fullName evidence="8">ATP-dependent (S)-NAD(P)H-hydrate dehydratase</fullName>
        <ecNumber evidence="8">4.2.1.93</ecNumber>
    </recommendedName>
    <alternativeName>
        <fullName evidence="8">ATP-dependent NAD(P)HX dehydratase</fullName>
    </alternativeName>
</protein>
<dbReference type="VEuPathDB" id="VectorBase:LDEU000897"/>
<comment type="catalytic activity">
    <reaction evidence="8">
        <text>(6S)-NADHX + ATP = ADP + phosphate + NADH + H(+)</text>
        <dbReference type="Rhea" id="RHEA:19017"/>
        <dbReference type="ChEBI" id="CHEBI:15378"/>
        <dbReference type="ChEBI" id="CHEBI:30616"/>
        <dbReference type="ChEBI" id="CHEBI:43474"/>
        <dbReference type="ChEBI" id="CHEBI:57945"/>
        <dbReference type="ChEBI" id="CHEBI:64074"/>
        <dbReference type="ChEBI" id="CHEBI:456216"/>
        <dbReference type="EC" id="4.2.1.93"/>
    </reaction>
</comment>
<comment type="similarity">
    <text evidence="8">Belongs to the NnrD/CARKD family.</text>
</comment>
<dbReference type="AlphaFoldDB" id="A0A443SUH0"/>
<proteinExistence type="inferred from homology"/>
<evidence type="ECO:0000256" key="7">
    <source>
        <dbReference type="ARBA" id="ARBA00047472"/>
    </source>
</evidence>
<dbReference type="OrthoDB" id="8110916at2759"/>
<dbReference type="GO" id="GO:0110051">
    <property type="term" value="P:metabolite repair"/>
    <property type="evidence" value="ECO:0007669"/>
    <property type="project" value="TreeGrafter"/>
</dbReference>
<feature type="binding site" evidence="8">
    <location>
        <begin position="229"/>
        <end position="233"/>
    </location>
    <ligand>
        <name>ATP</name>
        <dbReference type="ChEBI" id="CHEBI:30616"/>
    </ligand>
</feature>
<evidence type="ECO:0000256" key="5">
    <source>
        <dbReference type="ARBA" id="ARBA00023027"/>
    </source>
</evidence>
<dbReference type="STRING" id="299467.A0A443SUH0"/>